<dbReference type="Gene3D" id="3.10.20.90">
    <property type="entry name" value="Phosphatidylinositol 3-kinase Catalytic Subunit, Chain A, domain 1"/>
    <property type="match status" value="1"/>
</dbReference>
<dbReference type="EMBL" id="MTYJ01000185">
    <property type="protein sequence ID" value="OWA50211.1"/>
    <property type="molecule type" value="Genomic_DNA"/>
</dbReference>
<dbReference type="CDD" id="cd17039">
    <property type="entry name" value="Ubl_ubiquitin_like"/>
    <property type="match status" value="1"/>
</dbReference>
<dbReference type="AlphaFoldDB" id="A0A9X6RJV4"/>
<protein>
    <recommendedName>
        <fullName evidence="3">Ubiquitin-like domain-containing protein</fullName>
    </recommendedName>
</protein>
<gene>
    <name evidence="1" type="ORF">BV898_14736</name>
</gene>
<evidence type="ECO:0008006" key="3">
    <source>
        <dbReference type="Google" id="ProtNLM"/>
    </source>
</evidence>
<proteinExistence type="predicted"/>
<dbReference type="InterPro" id="IPR029071">
    <property type="entry name" value="Ubiquitin-like_domsf"/>
</dbReference>
<keyword evidence="2" id="KW-1185">Reference proteome</keyword>
<dbReference type="Proteomes" id="UP000192578">
    <property type="component" value="Unassembled WGS sequence"/>
</dbReference>
<accession>A0A9X6RJV4</accession>
<name>A0A9X6RJV4_HYPEX</name>
<organism evidence="1 2">
    <name type="scientific">Hypsibius exemplaris</name>
    <name type="common">Freshwater tardigrade</name>
    <dbReference type="NCBI Taxonomy" id="2072580"/>
    <lineage>
        <taxon>Eukaryota</taxon>
        <taxon>Metazoa</taxon>
        <taxon>Ecdysozoa</taxon>
        <taxon>Tardigrada</taxon>
        <taxon>Eutardigrada</taxon>
        <taxon>Parachela</taxon>
        <taxon>Hypsibioidea</taxon>
        <taxon>Hypsibiidae</taxon>
        <taxon>Hypsibius</taxon>
    </lineage>
</organism>
<evidence type="ECO:0000313" key="2">
    <source>
        <dbReference type="Proteomes" id="UP000192578"/>
    </source>
</evidence>
<evidence type="ECO:0000313" key="1">
    <source>
        <dbReference type="EMBL" id="OWA50211.1"/>
    </source>
</evidence>
<comment type="caution">
    <text evidence="1">The sequence shown here is derived from an EMBL/GenBank/DDBJ whole genome shotgun (WGS) entry which is preliminary data.</text>
</comment>
<sequence>MWILIQTPISGCGPFRLDVDPNETIRTVVRRITYLFPNIRVENYYLTQRGKLLESSKLEHTLSYYGILEDGAIVHLNLRRPAGATCAAWNPL</sequence>
<dbReference type="SUPFAM" id="SSF54236">
    <property type="entry name" value="Ubiquitin-like"/>
    <property type="match status" value="1"/>
</dbReference>
<reference evidence="2" key="1">
    <citation type="submission" date="2017-01" db="EMBL/GenBank/DDBJ databases">
        <title>Comparative genomics of anhydrobiosis in the tardigrade Hypsibius dujardini.</title>
        <authorList>
            <person name="Yoshida Y."/>
            <person name="Koutsovoulos G."/>
            <person name="Laetsch D."/>
            <person name="Stevens L."/>
            <person name="Kumar S."/>
            <person name="Horikawa D."/>
            <person name="Ishino K."/>
            <person name="Komine S."/>
            <person name="Tomita M."/>
            <person name="Blaxter M."/>
            <person name="Arakawa K."/>
        </authorList>
    </citation>
    <scope>NUCLEOTIDE SEQUENCE [LARGE SCALE GENOMIC DNA]</scope>
    <source>
        <strain evidence="2">Z151</strain>
    </source>
</reference>